<dbReference type="RefSeq" id="WP_209530355.1">
    <property type="nucleotide sequence ID" value="NZ_JAEEGA010000012.1"/>
</dbReference>
<reference evidence="2" key="1">
    <citation type="submission" date="2020-12" db="EMBL/GenBank/DDBJ databases">
        <title>Vagococcus allomyrinae sp. nov. and Enterococcus lavae sp. nov., isolated from the larvae of Allomyrina dichotoma.</title>
        <authorList>
            <person name="Lee S.D."/>
        </authorList>
    </citation>
    <scope>NUCLEOTIDE SEQUENCE</scope>
    <source>
        <strain evidence="2">BWB3-3</strain>
    </source>
</reference>
<dbReference type="EMBL" id="JAEEGA010000012">
    <property type="protein sequence ID" value="MBP1042810.1"/>
    <property type="molecule type" value="Genomic_DNA"/>
</dbReference>
<feature type="compositionally biased region" description="Basic residues" evidence="1">
    <location>
        <begin position="63"/>
        <end position="76"/>
    </location>
</feature>
<gene>
    <name evidence="2" type="ORF">I6N95_17475</name>
</gene>
<proteinExistence type="predicted"/>
<feature type="region of interest" description="Disordered" evidence="1">
    <location>
        <begin position="54"/>
        <end position="76"/>
    </location>
</feature>
<evidence type="ECO:0000313" key="3">
    <source>
        <dbReference type="Proteomes" id="UP000674938"/>
    </source>
</evidence>
<dbReference type="AlphaFoldDB" id="A0A940SVZ7"/>
<dbReference type="Proteomes" id="UP000674938">
    <property type="component" value="Unassembled WGS sequence"/>
</dbReference>
<keyword evidence="3" id="KW-1185">Reference proteome</keyword>
<evidence type="ECO:0000256" key="1">
    <source>
        <dbReference type="SAM" id="MobiDB-lite"/>
    </source>
</evidence>
<accession>A0A940SVZ7</accession>
<evidence type="ECO:0000313" key="2">
    <source>
        <dbReference type="EMBL" id="MBP1042810.1"/>
    </source>
</evidence>
<name>A0A940SVZ7_9ENTE</name>
<organism evidence="2 3">
    <name type="scientific">Vagococcus allomyrinae</name>
    <dbReference type="NCBI Taxonomy" id="2794353"/>
    <lineage>
        <taxon>Bacteria</taxon>
        <taxon>Bacillati</taxon>
        <taxon>Bacillota</taxon>
        <taxon>Bacilli</taxon>
        <taxon>Lactobacillales</taxon>
        <taxon>Enterococcaceae</taxon>
        <taxon>Vagococcus</taxon>
    </lineage>
</organism>
<protein>
    <submittedName>
        <fullName evidence="2">Uncharacterized protein</fullName>
    </submittedName>
</protein>
<sequence length="76" mass="8893">MTELVKEVAEELKQTMLEMTVIFKGELTEKNRQIMMLEEALRAQQSLTIQANERLNQLEQGKKMTKKEKKSSKRPV</sequence>
<comment type="caution">
    <text evidence="2">The sequence shown here is derived from an EMBL/GenBank/DDBJ whole genome shotgun (WGS) entry which is preliminary data.</text>
</comment>